<dbReference type="CDD" id="cd03784">
    <property type="entry name" value="GT1_Gtf-like"/>
    <property type="match status" value="1"/>
</dbReference>
<name>A0AAV3XSB0_9CYAN</name>
<dbReference type="SUPFAM" id="SSF53756">
    <property type="entry name" value="UDP-Glycosyltransferase/glycogen phosphorylase"/>
    <property type="match status" value="1"/>
</dbReference>
<organism evidence="1 2">
    <name type="scientific">Microseira wollei NIES-4236</name>
    <dbReference type="NCBI Taxonomy" id="2530354"/>
    <lineage>
        <taxon>Bacteria</taxon>
        <taxon>Bacillati</taxon>
        <taxon>Cyanobacteriota</taxon>
        <taxon>Cyanophyceae</taxon>
        <taxon>Oscillatoriophycideae</taxon>
        <taxon>Aerosakkonematales</taxon>
        <taxon>Aerosakkonemataceae</taxon>
        <taxon>Microseira</taxon>
    </lineage>
</organism>
<protein>
    <submittedName>
        <fullName evidence="1">Glycosyltransferase, MGT family protein</fullName>
    </submittedName>
</protein>
<accession>A0AAV3XSB0</accession>
<dbReference type="Pfam" id="PF00201">
    <property type="entry name" value="UDPGT"/>
    <property type="match status" value="1"/>
</dbReference>
<dbReference type="AlphaFoldDB" id="A0AAV3XSB0"/>
<dbReference type="PANTHER" id="PTHR48050">
    <property type="entry name" value="STEROL 3-BETA-GLUCOSYLTRANSFERASE"/>
    <property type="match status" value="1"/>
</dbReference>
<dbReference type="Proteomes" id="UP001050975">
    <property type="component" value="Unassembled WGS sequence"/>
</dbReference>
<reference evidence="1" key="1">
    <citation type="submission" date="2019-10" db="EMBL/GenBank/DDBJ databases">
        <title>Draft genome sequece of Microseira wollei NIES-4236.</title>
        <authorList>
            <person name="Yamaguchi H."/>
            <person name="Suzuki S."/>
            <person name="Kawachi M."/>
        </authorList>
    </citation>
    <scope>NUCLEOTIDE SEQUENCE</scope>
    <source>
        <strain evidence="1">NIES-4236</strain>
    </source>
</reference>
<dbReference type="InterPro" id="IPR002213">
    <property type="entry name" value="UDP_glucos_trans"/>
</dbReference>
<dbReference type="FunFam" id="3.40.50.2000:FF:000072">
    <property type="entry name" value="Glycosyl transferase"/>
    <property type="match status" value="1"/>
</dbReference>
<dbReference type="RefSeq" id="WP_226592041.1">
    <property type="nucleotide sequence ID" value="NZ_BLAY01000215.1"/>
</dbReference>
<evidence type="ECO:0000313" key="2">
    <source>
        <dbReference type="Proteomes" id="UP001050975"/>
    </source>
</evidence>
<dbReference type="InterPro" id="IPR050426">
    <property type="entry name" value="Glycosyltransferase_28"/>
</dbReference>
<gene>
    <name evidence="1" type="ORF">MiSe_81520</name>
</gene>
<dbReference type="EMBL" id="BLAY01000215">
    <property type="protein sequence ID" value="GET43330.1"/>
    <property type="molecule type" value="Genomic_DNA"/>
</dbReference>
<dbReference type="GO" id="GO:0016758">
    <property type="term" value="F:hexosyltransferase activity"/>
    <property type="evidence" value="ECO:0007669"/>
    <property type="project" value="UniProtKB-ARBA"/>
</dbReference>
<dbReference type="GO" id="GO:0017000">
    <property type="term" value="P:antibiotic biosynthetic process"/>
    <property type="evidence" value="ECO:0007669"/>
    <property type="project" value="UniProtKB-ARBA"/>
</dbReference>
<dbReference type="PANTHER" id="PTHR48050:SF13">
    <property type="entry name" value="STEROL 3-BETA-GLUCOSYLTRANSFERASE UGT80A2"/>
    <property type="match status" value="1"/>
</dbReference>
<sequence>MPPYHHIYASNARLAHISQQVAAFDFPIPDLPKHLHYVGPLRNASGKSVSFPFDQLTGQPLIYAALGSVQNTKRDVFRCIAAACFGLDVQLVITHGGGMDAAGVAELPGNPLVVEYAPQLEVISRASLTITHAGLNTVLDSLSHGVPLVAIPITFEQPGNAARIRQTGTGEVIPVSRLSEIQLRQTIERVLTQESYLHNAQKIKSAIAQSGKVKKAATIIEQSLKSESNQLSAAYG</sequence>
<evidence type="ECO:0000313" key="1">
    <source>
        <dbReference type="EMBL" id="GET43330.1"/>
    </source>
</evidence>
<keyword evidence="2" id="KW-1185">Reference proteome</keyword>
<proteinExistence type="predicted"/>
<dbReference type="Gene3D" id="3.40.50.2000">
    <property type="entry name" value="Glycogen Phosphorylase B"/>
    <property type="match status" value="1"/>
</dbReference>
<dbReference type="GO" id="GO:0008194">
    <property type="term" value="F:UDP-glycosyltransferase activity"/>
    <property type="evidence" value="ECO:0007669"/>
    <property type="project" value="InterPro"/>
</dbReference>
<comment type="caution">
    <text evidence="1">The sequence shown here is derived from an EMBL/GenBank/DDBJ whole genome shotgun (WGS) entry which is preliminary data.</text>
</comment>